<sequence>MTTTTLRHTDQIIAALPYLIGFAPTESLVALTIRDSGEVGPVVRVDLPGPRGRVPMAGHLAEIITGHQVAVALLVVVGGGEEPLPHKPFVAAVTTALADVGVSVEHAFWTRAVEAGRPWLSYTSPELSGTVADPDSSAVAAQFTLHGVVVYSSREDMADTLAADPEADLDRRASLIDAIATADESTTAEKLALVHGTVERFAIRPPGVRPHATGPAPTDPELDDSTLARLAVALSDPHVREACLSIALGARDRAAARLWTRLTRALPAPERAEPAVHLAVSNYLRGDGVYARVALTVALAANPRHSLAALLDSAAHHGIPPDDLRALIAEARTTPTRAGFG</sequence>
<proteinExistence type="predicted"/>
<dbReference type="InterPro" id="IPR025447">
    <property type="entry name" value="DUF4192"/>
</dbReference>
<organism evidence="1 2">
    <name type="scientific">Actinokineospora cianjurensis</name>
    <dbReference type="NCBI Taxonomy" id="585224"/>
    <lineage>
        <taxon>Bacteria</taxon>
        <taxon>Bacillati</taxon>
        <taxon>Actinomycetota</taxon>
        <taxon>Actinomycetes</taxon>
        <taxon>Pseudonocardiales</taxon>
        <taxon>Pseudonocardiaceae</taxon>
        <taxon>Actinokineospora</taxon>
    </lineage>
</organism>
<dbReference type="RefSeq" id="WP_121390194.1">
    <property type="nucleotide sequence ID" value="NZ_RCDD01000001.1"/>
</dbReference>
<evidence type="ECO:0000313" key="1">
    <source>
        <dbReference type="EMBL" id="RLK61567.1"/>
    </source>
</evidence>
<accession>A0A421BB39</accession>
<reference evidence="1 2" key="1">
    <citation type="submission" date="2018-10" db="EMBL/GenBank/DDBJ databases">
        <title>Genomic Encyclopedia of Archaeal and Bacterial Type Strains, Phase II (KMG-II): from individual species to whole genera.</title>
        <authorList>
            <person name="Goeker M."/>
        </authorList>
    </citation>
    <scope>NUCLEOTIDE SEQUENCE [LARGE SCALE GENOMIC DNA]</scope>
    <source>
        <strain evidence="1 2">DSM 45657</strain>
    </source>
</reference>
<comment type="caution">
    <text evidence="1">The sequence shown here is derived from an EMBL/GenBank/DDBJ whole genome shotgun (WGS) entry which is preliminary data.</text>
</comment>
<dbReference type="EMBL" id="RCDD01000001">
    <property type="protein sequence ID" value="RLK61567.1"/>
    <property type="molecule type" value="Genomic_DNA"/>
</dbReference>
<dbReference type="Pfam" id="PF13830">
    <property type="entry name" value="DUF4192"/>
    <property type="match status" value="1"/>
</dbReference>
<dbReference type="OrthoDB" id="3264463at2"/>
<gene>
    <name evidence="1" type="ORF">CLV68_2108</name>
</gene>
<dbReference type="Proteomes" id="UP000282454">
    <property type="component" value="Unassembled WGS sequence"/>
</dbReference>
<dbReference type="AlphaFoldDB" id="A0A421BB39"/>
<evidence type="ECO:0000313" key="2">
    <source>
        <dbReference type="Proteomes" id="UP000282454"/>
    </source>
</evidence>
<keyword evidence="2" id="KW-1185">Reference proteome</keyword>
<name>A0A421BB39_9PSEU</name>
<protein>
    <submittedName>
        <fullName evidence="1">Uncharacterized protein DUF4192</fullName>
    </submittedName>
</protein>